<evidence type="ECO:0000256" key="1">
    <source>
        <dbReference type="SAM" id="Phobius"/>
    </source>
</evidence>
<evidence type="ECO:0000313" key="2">
    <source>
        <dbReference type="EMBL" id="TDB54120.1"/>
    </source>
</evidence>
<dbReference type="RefSeq" id="WP_132344369.1">
    <property type="nucleotide sequence ID" value="NZ_CAWOLF010000005.1"/>
</dbReference>
<feature type="transmembrane region" description="Helical" evidence="1">
    <location>
        <begin position="15"/>
        <end position="35"/>
    </location>
</feature>
<sequence length="92" mass="10666">MIKTKQFIDIYDDNLWIASVIVQIVDSLIICRIGYERYVFQAIKKPDSLEPKWMTIGFLNIGISKKSSGINSDYALAKKFSVIRKKIRFFSV</sequence>
<keyword evidence="1" id="KW-0812">Transmembrane</keyword>
<protein>
    <submittedName>
        <fullName evidence="2">Uncharacterized protein</fullName>
    </submittedName>
</protein>
<proteinExistence type="predicted"/>
<dbReference type="EMBL" id="PUJX01000005">
    <property type="protein sequence ID" value="TDB54120.1"/>
    <property type="molecule type" value="Genomic_DNA"/>
</dbReference>
<comment type="caution">
    <text evidence="2">The sequence shown here is derived from an EMBL/GenBank/DDBJ whole genome shotgun (WGS) entry which is preliminary data.</text>
</comment>
<evidence type="ECO:0000313" key="3">
    <source>
        <dbReference type="Proteomes" id="UP000295550"/>
    </source>
</evidence>
<dbReference type="Proteomes" id="UP000295550">
    <property type="component" value="Unassembled WGS sequence"/>
</dbReference>
<keyword evidence="1" id="KW-0472">Membrane</keyword>
<organism evidence="2 3">
    <name type="scientific">Photorhabdus luminescens subsp. mexicana</name>
    <dbReference type="NCBI Taxonomy" id="2100167"/>
    <lineage>
        <taxon>Bacteria</taxon>
        <taxon>Pseudomonadati</taxon>
        <taxon>Pseudomonadota</taxon>
        <taxon>Gammaproteobacteria</taxon>
        <taxon>Enterobacterales</taxon>
        <taxon>Morganellaceae</taxon>
        <taxon>Photorhabdus</taxon>
    </lineage>
</organism>
<gene>
    <name evidence="2" type="ORF">C5468_06235</name>
</gene>
<name>A0A4R4JIK7_PHOLU</name>
<accession>A0A4R4JIK7</accession>
<dbReference type="AlphaFoldDB" id="A0A4R4JIK7"/>
<reference evidence="2 3" key="1">
    <citation type="journal article" date="2019" name="Int. J. Syst. Evol. Microbiol.">
        <title>Photorhabdus khanii subsp. guanajuatensis subsp. nov., isolated from Heterorhabditis atacamensis, and Photorhabdus luminescens subsp. mexicana subsp. nov., isolated from Heterorhabditis mexicana entomopathogenic nematodes.</title>
        <authorList>
            <person name="Machado R.A.R."/>
            <person name="Bruno P."/>
            <person name="Arce C.C.M."/>
            <person name="Liechti N."/>
            <person name="Kohler A."/>
            <person name="Bernal J."/>
            <person name="Bruggmann R."/>
            <person name="Turlings T.C.J."/>
        </authorList>
    </citation>
    <scope>NUCLEOTIDE SEQUENCE [LARGE SCALE GENOMIC DNA]</scope>
    <source>
        <strain evidence="2 3">MEX47-22</strain>
    </source>
</reference>
<keyword evidence="1" id="KW-1133">Transmembrane helix</keyword>